<accession>A0AAJ0MNU1</accession>
<evidence type="ECO:0000313" key="2">
    <source>
        <dbReference type="Proteomes" id="UP001285908"/>
    </source>
</evidence>
<dbReference type="AlphaFoldDB" id="A0AAJ0MNU1"/>
<reference evidence="1 2" key="1">
    <citation type="journal article" date="2023" name="Mol. Phylogenet. Evol.">
        <title>Genome-scale phylogeny and comparative genomics of the fungal order Sordariales.</title>
        <authorList>
            <person name="Hensen N."/>
            <person name="Bonometti L."/>
            <person name="Westerberg I."/>
            <person name="Brannstrom I.O."/>
            <person name="Guillou S."/>
            <person name="Cros-Aarteil S."/>
            <person name="Calhoun S."/>
            <person name="Haridas S."/>
            <person name="Kuo A."/>
            <person name="Mondo S."/>
            <person name="Pangilinan J."/>
            <person name="Riley R."/>
            <person name="LaButti K."/>
            <person name="Andreopoulos B."/>
            <person name="Lipzen A."/>
            <person name="Chen C."/>
            <person name="Yan M."/>
            <person name="Daum C."/>
            <person name="Ng V."/>
            <person name="Clum A."/>
            <person name="Steindorff A."/>
            <person name="Ohm R.A."/>
            <person name="Martin F."/>
            <person name="Silar P."/>
            <person name="Natvig D.O."/>
            <person name="Lalanne C."/>
            <person name="Gautier V."/>
            <person name="Ament-Velasquez S.L."/>
            <person name="Kruys A."/>
            <person name="Hutchinson M.I."/>
            <person name="Powell A.J."/>
            <person name="Barry K."/>
            <person name="Miller A.N."/>
            <person name="Grigoriev I.V."/>
            <person name="Debuchy R."/>
            <person name="Gladieux P."/>
            <person name="Hiltunen Thoren M."/>
            <person name="Johannesson H."/>
        </authorList>
    </citation>
    <scope>NUCLEOTIDE SEQUENCE [LARGE SCALE GENOMIC DNA]</scope>
    <source>
        <strain evidence="1 2">FGSC 10403</strain>
    </source>
</reference>
<gene>
    <name evidence="1" type="ORF">B0T23DRAFT_322435</name>
</gene>
<dbReference type="GeneID" id="87872917"/>
<dbReference type="RefSeq" id="XP_062690317.1">
    <property type="nucleotide sequence ID" value="XM_062835295.1"/>
</dbReference>
<comment type="caution">
    <text evidence="1">The sequence shown here is derived from an EMBL/GenBank/DDBJ whole genome shotgun (WGS) entry which is preliminary data.</text>
</comment>
<proteinExistence type="predicted"/>
<sequence>MFRQSTSEGSSAYQPQRFLDAIRPSHCDLPAEFQQKSARSTCQTLTGISKLFPPEVDHSILAVSRRPSERSSVVVAIDWHPPLLLPYVWAIAKNQVAGSSTYCIRTRSSGR</sequence>
<evidence type="ECO:0000313" key="1">
    <source>
        <dbReference type="EMBL" id="KAK3488190.1"/>
    </source>
</evidence>
<dbReference type="EMBL" id="JAULSX010000007">
    <property type="protein sequence ID" value="KAK3488190.1"/>
    <property type="molecule type" value="Genomic_DNA"/>
</dbReference>
<dbReference type="Proteomes" id="UP001285908">
    <property type="component" value="Unassembled WGS sequence"/>
</dbReference>
<keyword evidence="2" id="KW-1185">Reference proteome</keyword>
<protein>
    <submittedName>
        <fullName evidence="1">Uncharacterized protein</fullName>
    </submittedName>
</protein>
<name>A0AAJ0MNU1_9PEZI</name>
<organism evidence="1 2">
    <name type="scientific">Neurospora hispaniola</name>
    <dbReference type="NCBI Taxonomy" id="588809"/>
    <lineage>
        <taxon>Eukaryota</taxon>
        <taxon>Fungi</taxon>
        <taxon>Dikarya</taxon>
        <taxon>Ascomycota</taxon>
        <taxon>Pezizomycotina</taxon>
        <taxon>Sordariomycetes</taxon>
        <taxon>Sordariomycetidae</taxon>
        <taxon>Sordariales</taxon>
        <taxon>Sordariaceae</taxon>
        <taxon>Neurospora</taxon>
    </lineage>
</organism>